<comment type="caution">
    <text evidence="1">The sequence shown here is derived from an EMBL/GenBank/DDBJ whole genome shotgun (WGS) entry which is preliminary data.</text>
</comment>
<organism evidence="1 2">
    <name type="scientific">Marinoscillum luteum</name>
    <dbReference type="NCBI Taxonomy" id="861051"/>
    <lineage>
        <taxon>Bacteria</taxon>
        <taxon>Pseudomonadati</taxon>
        <taxon>Bacteroidota</taxon>
        <taxon>Cytophagia</taxon>
        <taxon>Cytophagales</taxon>
        <taxon>Reichenbachiellaceae</taxon>
        <taxon>Marinoscillum</taxon>
    </lineage>
</organism>
<sequence length="195" mass="22979">MKPTPEELDILNDQNFLKLKNSLSEKIIQYLAKIERALADEIKEMPFQFPVGTFLKAGKISKGEQYQGLPYFILDYPRLFTQKEVFAFRAMLWWGHHFSCTLHLQGDFLQQNKSRIIDNILAQNALYFCVNDQPWDYHYQENNYQQISTLTRATVSQHIEEKGFIKISDCLPVTAWSEYESFALNSFARFLNYLQ</sequence>
<evidence type="ECO:0000313" key="2">
    <source>
        <dbReference type="Proteomes" id="UP001610063"/>
    </source>
</evidence>
<proteinExistence type="predicted"/>
<gene>
    <name evidence="1" type="ORF">ACHKAR_13250</name>
</gene>
<reference evidence="1 2" key="1">
    <citation type="journal article" date="2013" name="Int. J. Syst. Evol. Microbiol.">
        <title>Marinoscillum luteum sp. nov., isolated from marine sediment.</title>
        <authorList>
            <person name="Cha I.T."/>
            <person name="Park S.J."/>
            <person name="Kim S.J."/>
            <person name="Kim J.G."/>
            <person name="Jung M.Y."/>
            <person name="Shin K.S."/>
            <person name="Kwon K.K."/>
            <person name="Yang S.H."/>
            <person name="Seo Y.S."/>
            <person name="Rhee S.K."/>
        </authorList>
    </citation>
    <scope>NUCLEOTIDE SEQUENCE [LARGE SCALE GENOMIC DNA]</scope>
    <source>
        <strain evidence="1 2">KCTC 23939</strain>
    </source>
</reference>
<name>A0ABW7N9Y1_9BACT</name>
<evidence type="ECO:0000313" key="1">
    <source>
        <dbReference type="EMBL" id="MFH6984413.1"/>
    </source>
</evidence>
<dbReference type="EMBL" id="JBIPKE010000017">
    <property type="protein sequence ID" value="MFH6984413.1"/>
    <property type="molecule type" value="Genomic_DNA"/>
</dbReference>
<keyword evidence="2" id="KW-1185">Reference proteome</keyword>
<dbReference type="Proteomes" id="UP001610063">
    <property type="component" value="Unassembled WGS sequence"/>
</dbReference>
<protein>
    <submittedName>
        <fullName evidence="1">Uncharacterized protein</fullName>
    </submittedName>
</protein>
<dbReference type="RefSeq" id="WP_159584830.1">
    <property type="nucleotide sequence ID" value="NZ_JBIPKE010000017.1"/>
</dbReference>
<accession>A0ABW7N9Y1</accession>